<dbReference type="InterPro" id="IPR012944">
    <property type="entry name" value="SusD_RagB_dom"/>
</dbReference>
<protein>
    <submittedName>
        <fullName evidence="9">Starch-binding associating with outer membrane</fullName>
    </submittedName>
</protein>
<evidence type="ECO:0000256" key="6">
    <source>
        <dbReference type="SAM" id="SignalP"/>
    </source>
</evidence>
<dbReference type="STRING" id="237018.SAMN04489723_106227"/>
<evidence type="ECO:0000313" key="9">
    <source>
        <dbReference type="EMBL" id="SFB27508.1"/>
    </source>
</evidence>
<evidence type="ECO:0000256" key="3">
    <source>
        <dbReference type="ARBA" id="ARBA00022729"/>
    </source>
</evidence>
<dbReference type="GO" id="GO:0009279">
    <property type="term" value="C:cell outer membrane"/>
    <property type="evidence" value="ECO:0007669"/>
    <property type="project" value="UniProtKB-SubCell"/>
</dbReference>
<keyword evidence="3 6" id="KW-0732">Signal</keyword>
<comment type="subcellular location">
    <subcellularLocation>
        <location evidence="1">Cell outer membrane</location>
    </subcellularLocation>
</comment>
<accession>A0A1I0ZT23</accession>
<feature type="domain" description="SusD-like N-terminal" evidence="8">
    <location>
        <begin position="86"/>
        <end position="209"/>
    </location>
</feature>
<proteinExistence type="inferred from homology"/>
<keyword evidence="10" id="KW-1185">Reference proteome</keyword>
<gene>
    <name evidence="9" type="ORF">SAMN04489723_106227</name>
</gene>
<dbReference type="Proteomes" id="UP000198790">
    <property type="component" value="Unassembled WGS sequence"/>
</dbReference>
<organism evidence="9 10">
    <name type="scientific">Algoriphagus aquimarinus</name>
    <dbReference type="NCBI Taxonomy" id="237018"/>
    <lineage>
        <taxon>Bacteria</taxon>
        <taxon>Pseudomonadati</taxon>
        <taxon>Bacteroidota</taxon>
        <taxon>Cytophagia</taxon>
        <taxon>Cytophagales</taxon>
        <taxon>Cyclobacteriaceae</taxon>
        <taxon>Algoriphagus</taxon>
    </lineage>
</organism>
<feature type="domain" description="RagB/SusD" evidence="7">
    <location>
        <begin position="303"/>
        <end position="571"/>
    </location>
</feature>
<dbReference type="PROSITE" id="PS51257">
    <property type="entry name" value="PROKAR_LIPOPROTEIN"/>
    <property type="match status" value="1"/>
</dbReference>
<evidence type="ECO:0000313" key="10">
    <source>
        <dbReference type="Proteomes" id="UP000198790"/>
    </source>
</evidence>
<reference evidence="9 10" key="1">
    <citation type="submission" date="2016-10" db="EMBL/GenBank/DDBJ databases">
        <authorList>
            <person name="de Groot N.N."/>
        </authorList>
    </citation>
    <scope>NUCLEOTIDE SEQUENCE [LARGE SCALE GENOMIC DNA]</scope>
    <source>
        <strain evidence="9 10">DSM 23399</strain>
    </source>
</reference>
<dbReference type="OrthoDB" id="5694214at2"/>
<evidence type="ECO:0000259" key="8">
    <source>
        <dbReference type="Pfam" id="PF14322"/>
    </source>
</evidence>
<evidence type="ECO:0000256" key="1">
    <source>
        <dbReference type="ARBA" id="ARBA00004442"/>
    </source>
</evidence>
<feature type="chain" id="PRO_5011778399" evidence="6">
    <location>
        <begin position="20"/>
        <end position="571"/>
    </location>
</feature>
<keyword evidence="4" id="KW-0472">Membrane</keyword>
<dbReference type="Gene3D" id="1.25.40.390">
    <property type="match status" value="1"/>
</dbReference>
<dbReference type="InterPro" id="IPR011990">
    <property type="entry name" value="TPR-like_helical_dom_sf"/>
</dbReference>
<dbReference type="EMBL" id="FOKK01000006">
    <property type="protein sequence ID" value="SFB27508.1"/>
    <property type="molecule type" value="Genomic_DNA"/>
</dbReference>
<dbReference type="Pfam" id="PF14322">
    <property type="entry name" value="SusD-like_3"/>
    <property type="match status" value="1"/>
</dbReference>
<sequence length="571" mass="64907">MKKLQYILVLGALLFGTMACEDFIENPPEDQISVNEYFRTSNDIENYVKKYYDVFPRHGSANQPLSENNSDNLIIATPSAILNGTRSPRNGQWSGEWSNIRSINILFDNLDNVQADISSYAQFLGEAHFFRAWFYYDLYKDYGDLPIYDHQLFPGDEQLLDSRAPRTEVADFIISELDKAFEYLGNRQSVGNSRLNKETALAFKAQVALYEGTWQKYHAGTEFGTTGADPNKYFQQVISATEELMNGSYIVGLLNTGKPDADYYNLFGLDNMSNIDEVLFYRIASTSEQLGHELQFYTTRRTRDMGITWSLASSYLGKDGKPYDYSALAQTASGNDFLNQIVEDVDPRLHATVWAPGDLRVASSGQIFSKPFINGGSEELCATGFQVKKFSNPYSSGAGADFGGYSQTGRIYFRYAEVLLNYAEAKYELNQELALPQLNMIRNRVGMPDFEVIPQADFGDQLLDYGYAIDDALYAIRNERRVELALEGQRIDDYRRWAAHELFAGKRPLGYPFKQSEFPTLVVKVDERNQLDYFQSEMPNGYGFKANRDYLISIPSDELTLNPNLTQNPNW</sequence>
<dbReference type="RefSeq" id="WP_092896988.1">
    <property type="nucleotide sequence ID" value="NZ_FOKK01000006.1"/>
</dbReference>
<evidence type="ECO:0000256" key="5">
    <source>
        <dbReference type="ARBA" id="ARBA00023237"/>
    </source>
</evidence>
<dbReference type="InterPro" id="IPR033985">
    <property type="entry name" value="SusD-like_N"/>
</dbReference>
<evidence type="ECO:0000256" key="2">
    <source>
        <dbReference type="ARBA" id="ARBA00006275"/>
    </source>
</evidence>
<dbReference type="Pfam" id="PF07980">
    <property type="entry name" value="SusD_RagB"/>
    <property type="match status" value="1"/>
</dbReference>
<name>A0A1I0ZT23_9BACT</name>
<dbReference type="SUPFAM" id="SSF48452">
    <property type="entry name" value="TPR-like"/>
    <property type="match status" value="1"/>
</dbReference>
<keyword evidence="5" id="KW-0998">Cell outer membrane</keyword>
<comment type="similarity">
    <text evidence="2">Belongs to the SusD family.</text>
</comment>
<dbReference type="AlphaFoldDB" id="A0A1I0ZT23"/>
<feature type="signal peptide" evidence="6">
    <location>
        <begin position="1"/>
        <end position="19"/>
    </location>
</feature>
<evidence type="ECO:0000256" key="4">
    <source>
        <dbReference type="ARBA" id="ARBA00023136"/>
    </source>
</evidence>
<evidence type="ECO:0000259" key="7">
    <source>
        <dbReference type="Pfam" id="PF07980"/>
    </source>
</evidence>